<keyword evidence="1" id="KW-1133">Transmembrane helix</keyword>
<reference evidence="2 3" key="1">
    <citation type="submission" date="2021-04" db="EMBL/GenBank/DDBJ databases">
        <title>Complete genome sequence of Stygiolobus sp. KN-1.</title>
        <authorList>
            <person name="Nakamura K."/>
            <person name="Sakai H."/>
            <person name="Kurosawa N."/>
        </authorList>
    </citation>
    <scope>NUCLEOTIDE SEQUENCE [LARGE SCALE GENOMIC DNA]</scope>
    <source>
        <strain evidence="2 3">KN-1</strain>
    </source>
</reference>
<protein>
    <submittedName>
        <fullName evidence="2">Uncharacterized protein</fullName>
    </submittedName>
</protein>
<sequence length="164" mass="18327">MEMKVLLTISLLLLFFGVIMVPFTLYYSNSVVYEKSFHLFVGEKSGYTISFGGSPGDLAKIKGYSTYPVLVLQENPPYAGDYLGELKGNFSKTFYVMPFRELLIEGGNYPSNVTAEILVYNTDFSQTGYTISGVLIGLGLVLLAYNRALSKQESVKRGQRKKRK</sequence>
<gene>
    <name evidence="2" type="ORF">KN1_12590</name>
</gene>
<evidence type="ECO:0000313" key="2">
    <source>
        <dbReference type="EMBL" id="BCU69962.1"/>
    </source>
</evidence>
<proteinExistence type="predicted"/>
<name>A0A8D5ZJA5_9CREN</name>
<evidence type="ECO:0000256" key="1">
    <source>
        <dbReference type="SAM" id="Phobius"/>
    </source>
</evidence>
<dbReference type="KEGG" id="csty:KN1_12590"/>
<keyword evidence="3" id="KW-1185">Reference proteome</keyword>
<accession>A0A8D5ZJA5</accession>
<dbReference type="AlphaFoldDB" id="A0A8D5ZJA5"/>
<feature type="transmembrane region" description="Helical" evidence="1">
    <location>
        <begin position="129"/>
        <end position="149"/>
    </location>
</feature>
<organism evidence="2 3">
    <name type="scientific">Stygiolobus caldivivus</name>
    <dbReference type="NCBI Taxonomy" id="2824673"/>
    <lineage>
        <taxon>Archaea</taxon>
        <taxon>Thermoproteota</taxon>
        <taxon>Thermoprotei</taxon>
        <taxon>Sulfolobales</taxon>
        <taxon>Sulfolobaceae</taxon>
        <taxon>Stygiolobus</taxon>
    </lineage>
</organism>
<dbReference type="Proteomes" id="UP000825123">
    <property type="component" value="Chromosome"/>
</dbReference>
<dbReference type="EMBL" id="AP024597">
    <property type="protein sequence ID" value="BCU69962.1"/>
    <property type="molecule type" value="Genomic_DNA"/>
</dbReference>
<evidence type="ECO:0000313" key="3">
    <source>
        <dbReference type="Proteomes" id="UP000825123"/>
    </source>
</evidence>
<keyword evidence="1" id="KW-0812">Transmembrane</keyword>
<keyword evidence="1" id="KW-0472">Membrane</keyword>